<reference evidence="8 9" key="1">
    <citation type="submission" date="2016-03" db="EMBL/GenBank/DDBJ databases">
        <authorList>
            <person name="Ploux O."/>
        </authorList>
    </citation>
    <scope>NUCLEOTIDE SEQUENCE [LARGE SCALE GENOMIC DNA]</scope>
    <source>
        <strain evidence="8 9">UAMH 11012</strain>
    </source>
</reference>
<dbReference type="Pfam" id="PF07690">
    <property type="entry name" value="MFS_1"/>
    <property type="match status" value="1"/>
</dbReference>
<dbReference type="PANTHER" id="PTHR23514">
    <property type="entry name" value="BYPASS OF STOP CODON PROTEIN 6"/>
    <property type="match status" value="1"/>
</dbReference>
<dbReference type="GO" id="GO:0016020">
    <property type="term" value="C:membrane"/>
    <property type="evidence" value="ECO:0007669"/>
    <property type="project" value="UniProtKB-SubCell"/>
</dbReference>
<dbReference type="InterPro" id="IPR036259">
    <property type="entry name" value="MFS_trans_sf"/>
</dbReference>
<dbReference type="FunFam" id="1.20.1250.20:FF:000286">
    <property type="entry name" value="MFS efflux transporter"/>
    <property type="match status" value="1"/>
</dbReference>
<feature type="transmembrane region" description="Helical" evidence="6">
    <location>
        <begin position="89"/>
        <end position="111"/>
    </location>
</feature>
<feature type="transmembrane region" description="Helical" evidence="6">
    <location>
        <begin position="341"/>
        <end position="360"/>
    </location>
</feature>
<dbReference type="SUPFAM" id="SSF103473">
    <property type="entry name" value="MFS general substrate transporter"/>
    <property type="match status" value="1"/>
</dbReference>
<feature type="transmembrane region" description="Helical" evidence="6">
    <location>
        <begin position="174"/>
        <end position="199"/>
    </location>
</feature>
<evidence type="ECO:0000256" key="3">
    <source>
        <dbReference type="ARBA" id="ARBA00022989"/>
    </source>
</evidence>
<gene>
    <name evidence="8" type="ORF">PAC_00314</name>
</gene>
<dbReference type="EMBL" id="FJOG01000001">
    <property type="protein sequence ID" value="CZR50442.1"/>
    <property type="molecule type" value="Genomic_DNA"/>
</dbReference>
<organism evidence="8 9">
    <name type="scientific">Phialocephala subalpina</name>
    <dbReference type="NCBI Taxonomy" id="576137"/>
    <lineage>
        <taxon>Eukaryota</taxon>
        <taxon>Fungi</taxon>
        <taxon>Dikarya</taxon>
        <taxon>Ascomycota</taxon>
        <taxon>Pezizomycotina</taxon>
        <taxon>Leotiomycetes</taxon>
        <taxon>Helotiales</taxon>
        <taxon>Mollisiaceae</taxon>
        <taxon>Phialocephala</taxon>
        <taxon>Phialocephala fortinii species complex</taxon>
    </lineage>
</organism>
<protein>
    <submittedName>
        <fullName evidence="8">Related to MFS efflux transporter</fullName>
    </submittedName>
</protein>
<dbReference type="InterPro" id="IPR011701">
    <property type="entry name" value="MFS"/>
</dbReference>
<evidence type="ECO:0000313" key="8">
    <source>
        <dbReference type="EMBL" id="CZR50442.1"/>
    </source>
</evidence>
<evidence type="ECO:0000256" key="6">
    <source>
        <dbReference type="SAM" id="Phobius"/>
    </source>
</evidence>
<dbReference type="GO" id="GO:0022857">
    <property type="term" value="F:transmembrane transporter activity"/>
    <property type="evidence" value="ECO:0007669"/>
    <property type="project" value="InterPro"/>
</dbReference>
<keyword evidence="4 6" id="KW-0472">Membrane</keyword>
<feature type="transmembrane region" description="Helical" evidence="6">
    <location>
        <begin position="310"/>
        <end position="329"/>
    </location>
</feature>
<name>A0A1L7WCE1_9HELO</name>
<evidence type="ECO:0000256" key="1">
    <source>
        <dbReference type="ARBA" id="ARBA00004141"/>
    </source>
</evidence>
<evidence type="ECO:0000259" key="7">
    <source>
        <dbReference type="PROSITE" id="PS50850"/>
    </source>
</evidence>
<feature type="region of interest" description="Disordered" evidence="5">
    <location>
        <begin position="1"/>
        <end position="35"/>
    </location>
</feature>
<dbReference type="PROSITE" id="PS50850">
    <property type="entry name" value="MFS"/>
    <property type="match status" value="1"/>
</dbReference>
<proteinExistence type="predicted"/>
<evidence type="ECO:0000256" key="4">
    <source>
        <dbReference type="ARBA" id="ARBA00023136"/>
    </source>
</evidence>
<evidence type="ECO:0000256" key="2">
    <source>
        <dbReference type="ARBA" id="ARBA00022692"/>
    </source>
</evidence>
<accession>A0A1L7WCE1</accession>
<feature type="domain" description="Major facilitator superfamily (MFS) profile" evidence="7">
    <location>
        <begin position="58"/>
        <end position="452"/>
    </location>
</feature>
<dbReference type="InterPro" id="IPR020846">
    <property type="entry name" value="MFS_dom"/>
</dbReference>
<feature type="transmembrane region" description="Helical" evidence="6">
    <location>
        <begin position="132"/>
        <end position="162"/>
    </location>
</feature>
<dbReference type="InterPro" id="IPR051788">
    <property type="entry name" value="MFS_Transporter"/>
</dbReference>
<dbReference type="OrthoDB" id="413079at2759"/>
<feature type="transmembrane region" description="Helical" evidence="6">
    <location>
        <begin position="366"/>
        <end position="387"/>
    </location>
</feature>
<feature type="transmembrane region" description="Helical" evidence="6">
    <location>
        <begin position="428"/>
        <end position="448"/>
    </location>
</feature>
<dbReference type="Proteomes" id="UP000184330">
    <property type="component" value="Unassembled WGS sequence"/>
</dbReference>
<feature type="transmembrane region" description="Helical" evidence="6">
    <location>
        <begin position="211"/>
        <end position="231"/>
    </location>
</feature>
<keyword evidence="2 6" id="KW-0812">Transmembrane</keyword>
<keyword evidence="3 6" id="KW-1133">Transmembrane helix</keyword>
<dbReference type="Gene3D" id="1.20.1250.20">
    <property type="entry name" value="MFS general substrate transporter like domains"/>
    <property type="match status" value="1"/>
</dbReference>
<evidence type="ECO:0000256" key="5">
    <source>
        <dbReference type="SAM" id="MobiDB-lite"/>
    </source>
</evidence>
<keyword evidence="9" id="KW-1185">Reference proteome</keyword>
<evidence type="ECO:0000313" key="9">
    <source>
        <dbReference type="Proteomes" id="UP000184330"/>
    </source>
</evidence>
<dbReference type="FunFam" id="1.20.1250.20:FF:000308">
    <property type="entry name" value="MFS efflux transporter"/>
    <property type="match status" value="1"/>
</dbReference>
<dbReference type="AlphaFoldDB" id="A0A1L7WCE1"/>
<sequence>MVTNLESATPAESRMHQSEAQTTRSSHYLETSPRLSTGNGVVAEVVQSWSNPPMNRWRVLSCCLASFGNGLWDSAPGALLPYIETHYDIGYAVVSLIFVANALGFILAVFFTNALLNRLGRARTLMVAEATMIIAFIVVICTPPFPVVTIVFVLLGVAYALILSLNNVFCANLAGGTVILGAAHGSYGFGGVLGPIMATALVSSGVLWSRFYLITLGIRFFSLALSGWSFWHYEDEVQARLGTSLELTANRQGDLDETQPHSRNLLVRALSDRVTIFGALLTFAYQGAEVSISSWVTTFFINERKGDPKHVGYISGGFWGGITVGRFVLSHAAHRIGEKNFVYVFGCGAIAFQLLVWLVPNVIGDAIAVSIVGLLLGPIYPCGQSALSKLLPSRIQMASFSFISGAGSSGGAVAPFIIGLLAQAVGIFALHPICVALLVGMLGCWAGLPKARHRNE</sequence>
<comment type="subcellular location">
    <subcellularLocation>
        <location evidence="1">Membrane</location>
        <topology evidence="1">Multi-pass membrane protein</topology>
    </subcellularLocation>
</comment>
<feature type="compositionally biased region" description="Polar residues" evidence="5">
    <location>
        <begin position="18"/>
        <end position="35"/>
    </location>
</feature>
<dbReference type="PANTHER" id="PTHR23514:SF6">
    <property type="entry name" value="MAJOR FACILITATOR SUPERFAMILY (MFS) PROFILE DOMAIN-CONTAINING PROTEIN"/>
    <property type="match status" value="1"/>
</dbReference>
<feature type="transmembrane region" description="Helical" evidence="6">
    <location>
        <begin position="399"/>
        <end position="422"/>
    </location>
</feature>